<keyword evidence="1" id="KW-0413">Isomerase</keyword>
<dbReference type="EMBL" id="CYGY02000063">
    <property type="protein sequence ID" value="SIT48188.1"/>
    <property type="molecule type" value="Genomic_DNA"/>
</dbReference>
<dbReference type="InterPro" id="IPR012698">
    <property type="entry name" value="PEnolPyrv_PMutase_core"/>
</dbReference>
<evidence type="ECO:0000256" key="1">
    <source>
        <dbReference type="ARBA" id="ARBA00023235"/>
    </source>
</evidence>
<dbReference type="EC" id="5.4.2.9" evidence="2"/>
<dbReference type="Pfam" id="PF13714">
    <property type="entry name" value="PEP_mutase"/>
    <property type="match status" value="1"/>
</dbReference>
<evidence type="ECO:0000313" key="5">
    <source>
        <dbReference type="Proteomes" id="UP000195569"/>
    </source>
</evidence>
<accession>A0A1N7SLD2</accession>
<dbReference type="InterPro" id="IPR015813">
    <property type="entry name" value="Pyrv/PenolPyrv_kinase-like_dom"/>
</dbReference>
<dbReference type="RefSeq" id="WP_087737886.1">
    <property type="nucleotide sequence ID" value="NZ_CYGY02000063.1"/>
</dbReference>
<evidence type="ECO:0000256" key="2">
    <source>
        <dbReference type="ARBA" id="ARBA00024063"/>
    </source>
</evidence>
<dbReference type="CDD" id="cd00377">
    <property type="entry name" value="ICL_PEPM"/>
    <property type="match status" value="1"/>
</dbReference>
<evidence type="ECO:0000256" key="3">
    <source>
        <dbReference type="ARBA" id="ARBA00038455"/>
    </source>
</evidence>
<protein>
    <recommendedName>
        <fullName evidence="2">phosphoenolpyruvate mutase</fullName>
        <ecNumber evidence="2">5.4.2.9</ecNumber>
    </recommendedName>
</protein>
<sequence length="304" mass="33546">MTYSVSLDAKLRSTRVGALRNALERKRCLRVMEAISPLAALVVETSRVIDEAGAELEYDGFWSSSLTDSTMRGKPDIEILDMRSRITNINEIFESTCKPLIIDADTGGKSEHFAMNVVMLENAGVSAAIIEDKTGLKKNSLIGNRFPQIQEDPEKFSAKIECACKARHSDEFMIIARIESLVLEKGMSDATSRAQRYVDAGADGIMIHSKSAKPDEVLEFASLFRARDGDTPLVCIPTTYNRIKFGELEQAGFNVVIYANHLLRAAYPAMTKVAADILKSGRSYEVEGQLFSIEEILRLIPGTA</sequence>
<keyword evidence="4" id="KW-0378">Hydrolase</keyword>
<dbReference type="PANTHER" id="PTHR42905">
    <property type="entry name" value="PHOSPHOENOLPYRUVATE CARBOXYLASE"/>
    <property type="match status" value="1"/>
</dbReference>
<dbReference type="AlphaFoldDB" id="A0A1N7SLD2"/>
<dbReference type="NCBIfam" id="TIGR02320">
    <property type="entry name" value="PEP_mutase"/>
    <property type="match status" value="1"/>
</dbReference>
<dbReference type="Gene3D" id="3.20.20.60">
    <property type="entry name" value="Phosphoenolpyruvate-binding domains"/>
    <property type="match status" value="1"/>
</dbReference>
<gene>
    <name evidence="4" type="ORF">BN2476_630044</name>
</gene>
<comment type="caution">
    <text evidence="4">The sequence shown here is derived from an EMBL/GenBank/DDBJ whole genome shotgun (WGS) entry which is preliminary data.</text>
</comment>
<dbReference type="Proteomes" id="UP000195569">
    <property type="component" value="Unassembled WGS sequence"/>
</dbReference>
<dbReference type="InterPro" id="IPR040442">
    <property type="entry name" value="Pyrv_kinase-like_dom_sf"/>
</dbReference>
<name>A0A1N7SLD2_9BURK</name>
<keyword evidence="5" id="KW-1185">Reference proteome</keyword>
<dbReference type="SUPFAM" id="SSF51621">
    <property type="entry name" value="Phosphoenolpyruvate/pyruvate domain"/>
    <property type="match status" value="1"/>
</dbReference>
<dbReference type="GO" id="GO:0050188">
    <property type="term" value="F:phosphoenolpyruvate mutase activity"/>
    <property type="evidence" value="ECO:0007669"/>
    <property type="project" value="UniProtKB-EC"/>
</dbReference>
<reference evidence="4" key="1">
    <citation type="submission" date="2016-12" db="EMBL/GenBank/DDBJ databases">
        <authorList>
            <person name="Moulin L."/>
        </authorList>
    </citation>
    <scope>NUCLEOTIDE SEQUENCE [LARGE SCALE GENOMIC DNA]</scope>
    <source>
        <strain evidence="4">STM 7183</strain>
    </source>
</reference>
<organism evidence="4 5">
    <name type="scientific">Paraburkholderia piptadeniae</name>
    <dbReference type="NCBI Taxonomy" id="1701573"/>
    <lineage>
        <taxon>Bacteria</taxon>
        <taxon>Pseudomonadati</taxon>
        <taxon>Pseudomonadota</taxon>
        <taxon>Betaproteobacteria</taxon>
        <taxon>Burkholderiales</taxon>
        <taxon>Burkholderiaceae</taxon>
        <taxon>Paraburkholderia</taxon>
    </lineage>
</organism>
<dbReference type="InterPro" id="IPR039556">
    <property type="entry name" value="ICL/PEPM"/>
</dbReference>
<evidence type="ECO:0000313" key="4">
    <source>
        <dbReference type="EMBL" id="SIT48188.1"/>
    </source>
</evidence>
<dbReference type="PANTHER" id="PTHR42905:SF7">
    <property type="entry name" value="PHOSPHOENOLPYRUVATE PHOSPHOMUTASE"/>
    <property type="match status" value="1"/>
</dbReference>
<proteinExistence type="inferred from homology"/>
<comment type="similarity">
    <text evidence="3">Belongs to the isocitrate lyase/PEP mutase superfamily. PEP mutase family.</text>
</comment>
<dbReference type="OrthoDB" id="9771433at2"/>
<dbReference type="GO" id="GO:0016787">
    <property type="term" value="F:hydrolase activity"/>
    <property type="evidence" value="ECO:0007669"/>
    <property type="project" value="UniProtKB-KW"/>
</dbReference>